<dbReference type="PROSITE" id="PS00850">
    <property type="entry name" value="GLY_RADICAL_1"/>
    <property type="match status" value="1"/>
</dbReference>
<protein>
    <submittedName>
        <fullName evidence="7">Formate C-acetyltransferase/glycerol dehydratase family glycyl radical enzyme</fullName>
    </submittedName>
</protein>
<dbReference type="Pfam" id="PF02901">
    <property type="entry name" value="PFL-like"/>
    <property type="match status" value="1"/>
</dbReference>
<dbReference type="GO" id="GO:0005829">
    <property type="term" value="C:cytosol"/>
    <property type="evidence" value="ECO:0007669"/>
    <property type="project" value="TreeGrafter"/>
</dbReference>
<dbReference type="RefSeq" id="WP_152887577.1">
    <property type="nucleotide sequence ID" value="NZ_WHJC01000018.1"/>
</dbReference>
<feature type="modified residue" description="Glycine radical" evidence="3 4">
    <location>
        <position position="778"/>
    </location>
</feature>
<keyword evidence="1 3" id="KW-0556">Organic radical</keyword>
<dbReference type="InterPro" id="IPR010098">
    <property type="entry name" value="PFL2/GDeHydtase_fam"/>
</dbReference>
<evidence type="ECO:0000256" key="2">
    <source>
        <dbReference type="ARBA" id="ARBA00023239"/>
    </source>
</evidence>
<dbReference type="CDD" id="cd01677">
    <property type="entry name" value="PFL2_DhaB_BssA"/>
    <property type="match status" value="1"/>
</dbReference>
<dbReference type="Gene3D" id="3.20.70.20">
    <property type="match status" value="1"/>
</dbReference>
<proteinExistence type="predicted"/>
<dbReference type="PROSITE" id="PS51149">
    <property type="entry name" value="GLY_RADICAL_2"/>
    <property type="match status" value="1"/>
</dbReference>
<evidence type="ECO:0000256" key="4">
    <source>
        <dbReference type="PROSITE-ProRule" id="PRU00493"/>
    </source>
</evidence>
<dbReference type="InterPro" id="IPR004184">
    <property type="entry name" value="PFL_dom"/>
</dbReference>
<organism evidence="7 8">
    <name type="scientific">Clostridium tarantellae</name>
    <dbReference type="NCBI Taxonomy" id="39493"/>
    <lineage>
        <taxon>Bacteria</taxon>
        <taxon>Bacillati</taxon>
        <taxon>Bacillota</taxon>
        <taxon>Clostridia</taxon>
        <taxon>Eubacteriales</taxon>
        <taxon>Clostridiaceae</taxon>
        <taxon>Clostridium</taxon>
    </lineage>
</organism>
<sequence>MENHFGLLTNRMHDFREELLKTKASIDATRAILTTEAYKEHADKPITLKRAYMLKNILENMTIFIEEQTLIVGNQAKANRSAPIFPEYAMGWVIKELDEFEKRDGDIFYIDEKTKKELREIAPYWKNNTTFDKGLANIPPKSKVLYDLGIIKAEGNITSGDAHIAVDYGRIIKNGLKEYEERTIKAKNALDLTDFNNISKFHFYEAILIVIDAVKNFAKRYSNLAKEMMLTEENEERKLELKEIARIMDKVPYNSANSFYEALQSIWFVHLILQIESNGHSLSYGRMDQFLYPYLHKDLSSGKITEDRAVELLTNLWLKTFTINKVRSWSHTQFSAGSPLYQNVTIGGQTTDKKDAVNKLSYLILKSVAQTRLPQPNLTVRYHKNLNDNFMNEAIEVLKLGIGMPAFNSDEIIIPSFIEKGVAVEDAYNYSAIGCVEVAVPGKWGYRCTGMSFINFPKTLLIAMNAGVDPASNTKLVQGLTHFENMKSYEELKEAWNTTIIEFTKQSVIIENCCDLVLENDVPDILCSALTEDCIGRGKTLKEGGAIYDFISGLQVGIANLADSLSAIKKLVFEERKISNKELWNALMSDFSGKEGKRIQKLLTEDAPKYGNDDDYVDNLIVEAYNMYIDEVKKYPNTRYERGPIGGVRYAGTSSISANVGQGKGTLATPDGRNAGTPLAEGCSPSHSMDKNGPTAVFKTVSKLPTREITGGVLLNQKVTPIMLSTEENKMKLKMLLKTFFNRLEGFHVQYNVVSKETLLDAQIHPEKHRDLIVRVAGYSAFFNVLSKQTQDDIIERTEQTL</sequence>
<feature type="domain" description="PFL" evidence="6">
    <location>
        <begin position="10"/>
        <end position="674"/>
    </location>
</feature>
<dbReference type="Proteomes" id="UP000430345">
    <property type="component" value="Unassembled WGS sequence"/>
</dbReference>
<keyword evidence="2" id="KW-0456">Lyase</keyword>
<keyword evidence="8" id="KW-1185">Reference proteome</keyword>
<evidence type="ECO:0000259" key="6">
    <source>
        <dbReference type="PROSITE" id="PS51554"/>
    </source>
</evidence>
<dbReference type="NCBIfam" id="TIGR01774">
    <property type="entry name" value="PFL2-3"/>
    <property type="match status" value="1"/>
</dbReference>
<comment type="caution">
    <text evidence="7">The sequence shown here is derived from an EMBL/GenBank/DDBJ whole genome shotgun (WGS) entry which is preliminary data.</text>
</comment>
<accession>A0A6I1MQY4</accession>
<dbReference type="PIRSF" id="PIRSF000379">
    <property type="entry name" value="For_Ac_trans_1"/>
    <property type="match status" value="1"/>
</dbReference>
<evidence type="ECO:0000259" key="5">
    <source>
        <dbReference type="PROSITE" id="PS51149"/>
    </source>
</evidence>
<evidence type="ECO:0000313" key="7">
    <source>
        <dbReference type="EMBL" id="MPQ42709.1"/>
    </source>
</evidence>
<dbReference type="Pfam" id="PF01228">
    <property type="entry name" value="Gly_radical"/>
    <property type="match status" value="1"/>
</dbReference>
<dbReference type="PANTHER" id="PTHR43641:SF2">
    <property type="entry name" value="DEHYDRATASE YBIW-RELATED"/>
    <property type="match status" value="1"/>
</dbReference>
<dbReference type="PANTHER" id="PTHR43641">
    <property type="entry name" value="FORMATE ACETYLTRANSFERASE 3-RELATED"/>
    <property type="match status" value="1"/>
</dbReference>
<dbReference type="InterPro" id="IPR019777">
    <property type="entry name" value="Form_AcTrfase_GR_CS"/>
</dbReference>
<feature type="domain" description="Glycine radical" evidence="5">
    <location>
        <begin position="681"/>
        <end position="802"/>
    </location>
</feature>
<reference evidence="7 8" key="1">
    <citation type="submission" date="2019-10" db="EMBL/GenBank/DDBJ databases">
        <title>The Genome Sequence of Clostridium tarantellae Isolated from Fish Brain.</title>
        <authorList>
            <person name="Bano L."/>
            <person name="Kiel M."/>
            <person name="Sales G."/>
            <person name="Doxey A.C."/>
            <person name="Mansfield M.J."/>
            <person name="Schiavone M."/>
            <person name="Rossetto O."/>
            <person name="Pirazzini M."/>
            <person name="Dobrindt U."/>
            <person name="Montecucco C."/>
        </authorList>
    </citation>
    <scope>NUCLEOTIDE SEQUENCE [LARGE SCALE GENOMIC DNA]</scope>
    <source>
        <strain evidence="7 8">DSM 3997</strain>
    </source>
</reference>
<dbReference type="GO" id="GO:0016829">
    <property type="term" value="F:lyase activity"/>
    <property type="evidence" value="ECO:0007669"/>
    <property type="project" value="UniProtKB-KW"/>
</dbReference>
<dbReference type="InterPro" id="IPR001150">
    <property type="entry name" value="Gly_radical"/>
</dbReference>
<dbReference type="PROSITE" id="PS51554">
    <property type="entry name" value="PFL"/>
    <property type="match status" value="1"/>
</dbReference>
<dbReference type="OrthoDB" id="9803969at2"/>
<dbReference type="FunFam" id="3.20.70.20:FF:000008">
    <property type="entry name" value="Hypothetical formate acetyltransferase 3"/>
    <property type="match status" value="1"/>
</dbReference>
<dbReference type="GO" id="GO:0016740">
    <property type="term" value="F:transferase activity"/>
    <property type="evidence" value="ECO:0007669"/>
    <property type="project" value="UniProtKB-KW"/>
</dbReference>
<name>A0A6I1MQY4_9CLOT</name>
<keyword evidence="7" id="KW-0808">Transferase</keyword>
<gene>
    <name evidence="7" type="ORF">GBZ86_02940</name>
</gene>
<evidence type="ECO:0000256" key="3">
    <source>
        <dbReference type="PIRSR" id="PIRSR000379-2"/>
    </source>
</evidence>
<dbReference type="EMBL" id="WHJC01000018">
    <property type="protein sequence ID" value="MPQ42709.1"/>
    <property type="molecule type" value="Genomic_DNA"/>
</dbReference>
<dbReference type="InterPro" id="IPR051215">
    <property type="entry name" value="GRE"/>
</dbReference>
<evidence type="ECO:0000313" key="8">
    <source>
        <dbReference type="Proteomes" id="UP000430345"/>
    </source>
</evidence>
<evidence type="ECO:0000256" key="1">
    <source>
        <dbReference type="ARBA" id="ARBA00022818"/>
    </source>
</evidence>
<dbReference type="AlphaFoldDB" id="A0A6I1MQY4"/>
<dbReference type="SUPFAM" id="SSF51998">
    <property type="entry name" value="PFL-like glycyl radical enzymes"/>
    <property type="match status" value="1"/>
</dbReference>